<dbReference type="Proteomes" id="UP000023762">
    <property type="component" value="Chromosome"/>
</dbReference>
<reference evidence="1 2" key="1">
    <citation type="submission" date="2014-03" db="EMBL/GenBank/DDBJ databases">
        <title>Sequencing and Comparison of Genomes and Transcriptome Profiles of Human Ehrlichiosis Agents.</title>
        <authorList>
            <person name="Lin M."/>
            <person name="Daugherty S.C."/>
            <person name="Nagaraj S."/>
            <person name="Cheng Z."/>
            <person name="Xiong Q."/>
            <person name="Lin F.-Y."/>
            <person name="Sengamalay N."/>
            <person name="Ott S."/>
            <person name="Godinez A."/>
            <person name="Tallon L.J."/>
            <person name="Sadzewicz L."/>
            <person name="Fraser C.M."/>
            <person name="Dunning Hotopp J.C."/>
            <person name="Rikihisa Y."/>
        </authorList>
    </citation>
    <scope>NUCLEOTIDE SEQUENCE [LARGE SCALE GENOMIC DNA]</scope>
    <source>
        <strain evidence="1 2">HF</strain>
    </source>
</reference>
<dbReference type="AlphaFoldDB" id="X5GL68"/>
<dbReference type="RefSeq" id="WP_044194702.1">
    <property type="nucleotide sequence ID" value="NZ_CP007474.1"/>
</dbReference>
<gene>
    <name evidence="1" type="ORF">EHF_0496</name>
</gene>
<dbReference type="KEGG" id="ehh:EHF_0496"/>
<dbReference type="EMBL" id="CP007474">
    <property type="protein sequence ID" value="AHX04891.1"/>
    <property type="molecule type" value="Genomic_DNA"/>
</dbReference>
<proteinExistence type="predicted"/>
<protein>
    <submittedName>
        <fullName evidence="1">Uncharacterized protein</fullName>
    </submittedName>
</protein>
<sequence>MDLILLSYGVSAALLLPSRRCNYDKSLNFCYTGDPSVDALINPNMDTNFAPMLYRSKFTDYCIVNNPKVAENIVFLYGHNPSGNSVYLIFLHPVGSMPTMFQQGSLLDDTNFISAGIVDHSMSNSSPEEKTKYLFTQVKNLINISATNPVSSINQFTYFNSKGCVFCTEYATTSLRTVDVDSVSGNQVFRMKFY</sequence>
<accession>X5GL68</accession>
<evidence type="ECO:0000313" key="2">
    <source>
        <dbReference type="Proteomes" id="UP000023762"/>
    </source>
</evidence>
<keyword evidence="2" id="KW-1185">Reference proteome</keyword>
<dbReference type="OrthoDB" id="7163299at2"/>
<name>X5GL68_9RICK</name>
<dbReference type="STRING" id="391036.EHF_0496"/>
<evidence type="ECO:0000313" key="1">
    <source>
        <dbReference type="EMBL" id="AHX04891.1"/>
    </source>
</evidence>
<dbReference type="HOGENOM" id="CLU_118039_0_0_5"/>
<organism evidence="1 2">
    <name type="scientific">Ehrlichia japonica</name>
    <dbReference type="NCBI Taxonomy" id="391036"/>
    <lineage>
        <taxon>Bacteria</taxon>
        <taxon>Pseudomonadati</taxon>
        <taxon>Pseudomonadota</taxon>
        <taxon>Alphaproteobacteria</taxon>
        <taxon>Rickettsiales</taxon>
        <taxon>Anaplasmataceae</taxon>
        <taxon>Ehrlichia</taxon>
    </lineage>
</organism>